<evidence type="ECO:0000313" key="2">
    <source>
        <dbReference type="Proteomes" id="UP000762676"/>
    </source>
</evidence>
<dbReference type="AlphaFoldDB" id="A0AAV4EPY6"/>
<evidence type="ECO:0000313" key="1">
    <source>
        <dbReference type="EMBL" id="GFR63217.1"/>
    </source>
</evidence>
<organism evidence="1 2">
    <name type="scientific">Elysia marginata</name>
    <dbReference type="NCBI Taxonomy" id="1093978"/>
    <lineage>
        <taxon>Eukaryota</taxon>
        <taxon>Metazoa</taxon>
        <taxon>Spiralia</taxon>
        <taxon>Lophotrochozoa</taxon>
        <taxon>Mollusca</taxon>
        <taxon>Gastropoda</taxon>
        <taxon>Heterobranchia</taxon>
        <taxon>Euthyneura</taxon>
        <taxon>Panpulmonata</taxon>
        <taxon>Sacoglossa</taxon>
        <taxon>Placobranchoidea</taxon>
        <taxon>Plakobranchidae</taxon>
        <taxon>Elysia</taxon>
    </lineage>
</organism>
<keyword evidence="2" id="KW-1185">Reference proteome</keyword>
<sequence>MCLKPLSILLKCDPIKTHSSDYKNHPCNRPCEDNSPPRLCQYKWIVESYWTLPKACLNCPSARSTNQIASGHTVSLQTASNAALQPSTGNCQDQQ</sequence>
<reference evidence="1 2" key="1">
    <citation type="journal article" date="2021" name="Elife">
        <title>Chloroplast acquisition without the gene transfer in kleptoplastic sea slugs, Plakobranchus ocellatus.</title>
        <authorList>
            <person name="Maeda T."/>
            <person name="Takahashi S."/>
            <person name="Yoshida T."/>
            <person name="Shimamura S."/>
            <person name="Takaki Y."/>
            <person name="Nagai Y."/>
            <person name="Toyoda A."/>
            <person name="Suzuki Y."/>
            <person name="Arimoto A."/>
            <person name="Ishii H."/>
            <person name="Satoh N."/>
            <person name="Nishiyama T."/>
            <person name="Hasebe M."/>
            <person name="Maruyama T."/>
            <person name="Minagawa J."/>
            <person name="Obokata J."/>
            <person name="Shigenobu S."/>
        </authorList>
    </citation>
    <scope>NUCLEOTIDE SEQUENCE [LARGE SCALE GENOMIC DNA]</scope>
</reference>
<proteinExistence type="predicted"/>
<protein>
    <submittedName>
        <fullName evidence="1">Laccase</fullName>
    </submittedName>
</protein>
<dbReference type="Proteomes" id="UP000762676">
    <property type="component" value="Unassembled WGS sequence"/>
</dbReference>
<comment type="caution">
    <text evidence="1">The sequence shown here is derived from an EMBL/GenBank/DDBJ whole genome shotgun (WGS) entry which is preliminary data.</text>
</comment>
<gene>
    <name evidence="1" type="ORF">ElyMa_003599700</name>
</gene>
<accession>A0AAV4EPY6</accession>
<name>A0AAV4EPY6_9GAST</name>
<dbReference type="EMBL" id="BMAT01007388">
    <property type="protein sequence ID" value="GFR63217.1"/>
    <property type="molecule type" value="Genomic_DNA"/>
</dbReference>